<feature type="transmembrane region" description="Helical" evidence="1">
    <location>
        <begin position="91"/>
        <end position="109"/>
    </location>
</feature>
<dbReference type="Proteomes" id="UP000887574">
    <property type="component" value="Unplaced"/>
</dbReference>
<keyword evidence="1" id="KW-1133">Transmembrane helix</keyword>
<evidence type="ECO:0000313" key="3">
    <source>
        <dbReference type="WBParaSite" id="jg18088"/>
    </source>
</evidence>
<accession>A0A915DCV6</accession>
<evidence type="ECO:0000313" key="2">
    <source>
        <dbReference type="Proteomes" id="UP000887574"/>
    </source>
</evidence>
<dbReference type="WBParaSite" id="jg18088">
    <property type="protein sequence ID" value="jg18088"/>
    <property type="gene ID" value="jg18088"/>
</dbReference>
<name>A0A915DCV6_9BILA</name>
<reference evidence="3" key="1">
    <citation type="submission" date="2022-11" db="UniProtKB">
        <authorList>
            <consortium name="WormBaseParasite"/>
        </authorList>
    </citation>
    <scope>IDENTIFICATION</scope>
</reference>
<sequence length="309" mass="34785">MHQSPQFVAIVFFVQQSPRWLHVQGRANRLLHNDPTQELSNLMHTELLGQHPADKCSQSAGFFLWSKVVFYSLNGCASIVLQYSSDYYNTWGVQLALLSGCQLLAYLLTSCISEQHLHWSLLLCLTIAGFFSFLLMLVPLGMFYALLLQIVKLVACVCDHLTLYHLLNLPLEDAISNGYAARTPHSYSFAKTRLKLTVLAETMSGLAKTAAIFFIAKTFSEPTQSRDQIPKFLICTACYSINLLWLISYGRVASTQQQAYQQAPTMVSFDRPMPLLLSELLSVKVFRSVRTRKKRSVSQPAALDMTITT</sequence>
<dbReference type="AlphaFoldDB" id="A0A915DCV6"/>
<protein>
    <submittedName>
        <fullName evidence="3">ADP,ATP carrier protein</fullName>
    </submittedName>
</protein>
<feature type="transmembrane region" description="Helical" evidence="1">
    <location>
        <begin position="121"/>
        <end position="147"/>
    </location>
</feature>
<keyword evidence="2" id="KW-1185">Reference proteome</keyword>
<feature type="transmembrane region" description="Helical" evidence="1">
    <location>
        <begin position="68"/>
        <end position="85"/>
    </location>
</feature>
<organism evidence="2 3">
    <name type="scientific">Ditylenchus dipsaci</name>
    <dbReference type="NCBI Taxonomy" id="166011"/>
    <lineage>
        <taxon>Eukaryota</taxon>
        <taxon>Metazoa</taxon>
        <taxon>Ecdysozoa</taxon>
        <taxon>Nematoda</taxon>
        <taxon>Chromadorea</taxon>
        <taxon>Rhabditida</taxon>
        <taxon>Tylenchina</taxon>
        <taxon>Tylenchomorpha</taxon>
        <taxon>Sphaerularioidea</taxon>
        <taxon>Anguinidae</taxon>
        <taxon>Anguininae</taxon>
        <taxon>Ditylenchus</taxon>
    </lineage>
</organism>
<proteinExistence type="predicted"/>
<evidence type="ECO:0000256" key="1">
    <source>
        <dbReference type="SAM" id="Phobius"/>
    </source>
</evidence>
<keyword evidence="1" id="KW-0472">Membrane</keyword>
<keyword evidence="1" id="KW-0812">Transmembrane</keyword>